<name>A0A1M5NXI3_9FLAO</name>
<keyword evidence="1" id="KW-0472">Membrane</keyword>
<sequence>MEILSAHPITGFLRFSYCRNLITFEKKYMKNIFSLVIFCISILSFAQTKTPFTGYRSFDIVQGYSGSGTPHYYLEAKKNGDVHFGYVQVNQADQTETTEEMNAGKYNPKVMKVTFKKYKEIFYVKFDKNKIYLTDKDGNIQKSEDCCSSMESATQDTCTCESELYQR</sequence>
<organism evidence="2 3">
    <name type="scientific">Chryseobacterium oranimense</name>
    <dbReference type="NCBI Taxonomy" id="421058"/>
    <lineage>
        <taxon>Bacteria</taxon>
        <taxon>Pseudomonadati</taxon>
        <taxon>Bacteroidota</taxon>
        <taxon>Flavobacteriia</taxon>
        <taxon>Flavobacteriales</taxon>
        <taxon>Weeksellaceae</taxon>
        <taxon>Chryseobacterium group</taxon>
        <taxon>Chryseobacterium</taxon>
    </lineage>
</organism>
<dbReference type="STRING" id="421058.SAMN05421866_1600"/>
<evidence type="ECO:0000313" key="3">
    <source>
        <dbReference type="Proteomes" id="UP000184047"/>
    </source>
</evidence>
<proteinExistence type="predicted"/>
<keyword evidence="1" id="KW-1133">Transmembrane helix</keyword>
<evidence type="ECO:0000313" key="2">
    <source>
        <dbReference type="EMBL" id="SHG94231.1"/>
    </source>
</evidence>
<reference evidence="3" key="1">
    <citation type="submission" date="2016-11" db="EMBL/GenBank/DDBJ databases">
        <authorList>
            <person name="Varghese N."/>
            <person name="Submissions S."/>
        </authorList>
    </citation>
    <scope>NUCLEOTIDE SEQUENCE [LARGE SCALE GENOMIC DNA]</scope>
    <source>
        <strain evidence="3">DSM 19055</strain>
    </source>
</reference>
<dbReference type="eggNOG" id="ENOG5032Q8I">
    <property type="taxonomic scope" value="Bacteria"/>
</dbReference>
<protein>
    <submittedName>
        <fullName evidence="2">Uncharacterized protein</fullName>
    </submittedName>
</protein>
<dbReference type="EMBL" id="FQWT01000002">
    <property type="protein sequence ID" value="SHG94231.1"/>
    <property type="molecule type" value="Genomic_DNA"/>
</dbReference>
<keyword evidence="1" id="KW-0812">Transmembrane</keyword>
<evidence type="ECO:0000256" key="1">
    <source>
        <dbReference type="SAM" id="Phobius"/>
    </source>
</evidence>
<gene>
    <name evidence="2" type="ORF">SAMN05421866_1600</name>
</gene>
<accession>A0A1M5NXI3</accession>
<dbReference type="AlphaFoldDB" id="A0A1M5NXI3"/>
<keyword evidence="3" id="KW-1185">Reference proteome</keyword>
<feature type="transmembrane region" description="Helical" evidence="1">
    <location>
        <begin position="28"/>
        <end position="46"/>
    </location>
</feature>
<dbReference type="Proteomes" id="UP000184047">
    <property type="component" value="Unassembled WGS sequence"/>
</dbReference>